<dbReference type="EMBL" id="JYNV01000015">
    <property type="protein sequence ID" value="KZM28521.1"/>
    <property type="molecule type" value="Genomic_DNA"/>
</dbReference>
<dbReference type="Proteomes" id="UP000076837">
    <property type="component" value="Unassembled WGS sequence"/>
</dbReference>
<name>A0A163M9K2_DIDRA</name>
<dbReference type="PANTHER" id="PTHR35394:SF5">
    <property type="entry name" value="DUF3176 DOMAIN-CONTAINING PROTEIN"/>
    <property type="match status" value="1"/>
</dbReference>
<sequence length="643" mass="71854">MLYRDEELPSYRASILQTQSLDIPQRIERKLARYNASQNTSKRWLFEIVSWATSAACMGAIVGSLLHCQDQPLIQRSLALATYNVLSKITSAALIPPISEGIGKLKWTWFHGSESKEMIDFEIFDKASRGAWGSFLLLFRTRGRSLAALGAILSLLLLASDTFFQQVTDYPDRWALEQVSSAIASVVRYKPAYIPEYFQGWQSSQYDTNTMSVVQKYLYGNGTHLVQSGNSTRPAVHVVHCTQLDGPELLTYACLNTTIDWSAHSTGPTKNAPIGHVCGYFLNATSSSPTLVSGYIVRNDTVPKSNPAGEALLVRVFPMTEMYWKKSYYGTGSIHYNDFRNTLLDTLIFSARNGSQSVCSSEEPIVHECVLFWCVKSIKSSYVWGNYHEEVTAILQNKTAGPWPWESFEVPEEEGGGSFTTYLENITIEAPISSLSRTNLTTPAESFGASNLTAYDAMAIFDDFFPSYYTADDASATPFLRYKNYPNGPSIRALDFNPWQAPNDVVSHMKELAVAITNAMRSNAESMTMVPGRAWNTKQYVLVRWGWLTFPLTLLVLSLAFLVATIIKTSDDAHSEMGVWKTSAMPTLIYSLPVEVQKDLRDSNRQATQVGSRARKLKIQLRPRQGWRVSGHTQGPQPPPGWI</sequence>
<dbReference type="AlphaFoldDB" id="A0A163M9K2"/>
<evidence type="ECO:0000256" key="1">
    <source>
        <dbReference type="SAM" id="Phobius"/>
    </source>
</evidence>
<evidence type="ECO:0000313" key="2">
    <source>
        <dbReference type="EMBL" id="KZM28521.1"/>
    </source>
</evidence>
<accession>A0A163M9K2</accession>
<feature type="transmembrane region" description="Helical" evidence="1">
    <location>
        <begin position="545"/>
        <end position="567"/>
    </location>
</feature>
<gene>
    <name evidence="2" type="ORF">ST47_g315</name>
</gene>
<protein>
    <submittedName>
        <fullName evidence="2">Uncharacterized protein</fullName>
    </submittedName>
</protein>
<reference evidence="2 3" key="1">
    <citation type="journal article" date="2016" name="Sci. Rep.">
        <title>Draft genome sequencing and secretome analysis of fungal phytopathogen Ascochyta rabiei provides insight into the necrotrophic effector repertoire.</title>
        <authorList>
            <person name="Verma S."/>
            <person name="Gazara R.K."/>
            <person name="Nizam S."/>
            <person name="Parween S."/>
            <person name="Chattopadhyay D."/>
            <person name="Verma P.K."/>
        </authorList>
    </citation>
    <scope>NUCLEOTIDE SEQUENCE [LARGE SCALE GENOMIC DNA]</scope>
    <source>
        <strain evidence="2 3">ArDII</strain>
    </source>
</reference>
<dbReference type="Pfam" id="PF11374">
    <property type="entry name" value="DUF3176"/>
    <property type="match status" value="1"/>
</dbReference>
<dbReference type="InterPro" id="IPR021514">
    <property type="entry name" value="DUF3176"/>
</dbReference>
<proteinExistence type="predicted"/>
<evidence type="ECO:0000313" key="3">
    <source>
        <dbReference type="Proteomes" id="UP000076837"/>
    </source>
</evidence>
<keyword evidence="1" id="KW-0812">Transmembrane</keyword>
<dbReference type="PANTHER" id="PTHR35394">
    <property type="entry name" value="DUF3176 DOMAIN-CONTAINING PROTEIN"/>
    <property type="match status" value="1"/>
</dbReference>
<keyword evidence="1" id="KW-0472">Membrane</keyword>
<comment type="caution">
    <text evidence="2">The sequence shown here is derived from an EMBL/GenBank/DDBJ whole genome shotgun (WGS) entry which is preliminary data.</text>
</comment>
<organism evidence="2 3">
    <name type="scientific">Didymella rabiei</name>
    <name type="common">Chickpea ascochyta blight fungus</name>
    <name type="synonym">Mycosphaerella rabiei</name>
    <dbReference type="NCBI Taxonomy" id="5454"/>
    <lineage>
        <taxon>Eukaryota</taxon>
        <taxon>Fungi</taxon>
        <taxon>Dikarya</taxon>
        <taxon>Ascomycota</taxon>
        <taxon>Pezizomycotina</taxon>
        <taxon>Dothideomycetes</taxon>
        <taxon>Pleosporomycetidae</taxon>
        <taxon>Pleosporales</taxon>
        <taxon>Pleosporineae</taxon>
        <taxon>Didymellaceae</taxon>
        <taxon>Ascochyta</taxon>
    </lineage>
</organism>
<keyword evidence="1" id="KW-1133">Transmembrane helix</keyword>
<keyword evidence="3" id="KW-1185">Reference proteome</keyword>